<dbReference type="SMART" id="SM00089">
    <property type="entry name" value="PKD"/>
    <property type="match status" value="1"/>
</dbReference>
<dbReference type="InterPro" id="IPR013783">
    <property type="entry name" value="Ig-like_fold"/>
</dbReference>
<dbReference type="CDD" id="cd00146">
    <property type="entry name" value="PKD"/>
    <property type="match status" value="1"/>
</dbReference>
<accession>A0A941EIY5</accession>
<dbReference type="InterPro" id="IPR035986">
    <property type="entry name" value="PKD_dom_sf"/>
</dbReference>
<name>A0A941EIY5_9ACTN</name>
<evidence type="ECO:0000259" key="2">
    <source>
        <dbReference type="PROSITE" id="PS50093"/>
    </source>
</evidence>
<dbReference type="Pfam" id="PF18911">
    <property type="entry name" value="PKD_4"/>
    <property type="match status" value="1"/>
</dbReference>
<evidence type="ECO:0000256" key="1">
    <source>
        <dbReference type="SAM" id="SignalP"/>
    </source>
</evidence>
<dbReference type="AlphaFoldDB" id="A0A941EIY5"/>
<dbReference type="EMBL" id="JAGSOG010000008">
    <property type="protein sequence ID" value="MBR7832246.1"/>
    <property type="molecule type" value="Genomic_DNA"/>
</dbReference>
<dbReference type="InterPro" id="IPR012334">
    <property type="entry name" value="Pectin_lyas_fold"/>
</dbReference>
<proteinExistence type="predicted"/>
<feature type="chain" id="PRO_5037806361" evidence="1">
    <location>
        <begin position="27"/>
        <end position="869"/>
    </location>
</feature>
<dbReference type="InterPro" id="IPR000601">
    <property type="entry name" value="PKD_dom"/>
</dbReference>
<dbReference type="PROSITE" id="PS50093">
    <property type="entry name" value="PKD"/>
    <property type="match status" value="1"/>
</dbReference>
<feature type="signal peptide" evidence="1">
    <location>
        <begin position="1"/>
        <end position="26"/>
    </location>
</feature>
<dbReference type="Proteomes" id="UP000675781">
    <property type="component" value="Unassembled WGS sequence"/>
</dbReference>
<keyword evidence="1" id="KW-0732">Signal</keyword>
<evidence type="ECO:0000313" key="3">
    <source>
        <dbReference type="EMBL" id="MBR7832246.1"/>
    </source>
</evidence>
<protein>
    <submittedName>
        <fullName evidence="3">PKD domain-containing protein</fullName>
    </submittedName>
</protein>
<keyword evidence="4" id="KW-1185">Reference proteome</keyword>
<sequence length="869" mass="86121">MRTRRTALCAVLVVSTVGMAPAIASADSTSSTIIYVDGSSTACSDSGTGTGAVPFCTLQNGVNAAVAGDTVEVSGSVLYAPVTISNTGTATDPITIEGSITSTTSVGVAAGSADTVPVIAVDGASYVTISGFQITSTLGTAVSVSGSSHVTLDKIRGRAGSAGQTDAAPLVELAASSSAVTVSRSELIVSGPTTAPVIQVDAGASGDVITTNFIQNISSTLATSYAPLISVVGATGTDVVSNTVSTGSACGTAVGVSGASGGSVVENNILTVGGAGDCVTGTPATGMLSVSDSAQAPVTADYNLLWPSANVSGVFYPYAWNGAFYSTAAALASATTEGAHDLVADPQFTAIPSPSANSPAIGSADSSAPGMLSTDYFGNQCTYDAFAAIAGAGSPDYCTRGAVQYQAYSTVLGSMSFQPQDALTVAVSDSEPPVNPQGYSFSWGDGTTTQSTTPNVTHTYAKSGHYTILATVTEADGATESLSTTLGTNGSDFTPYGPVRILDTRHGVGTTQGAVTSGAVIRLKVAGTGSIPTGITAVALNLTAVDGTGSGFLRAYADGVSAPSVSNVNYGATAAVANEVIAPVGADGWVDIADSGITSTTAVDVIADVTGYFSQDHSTSGYEAVPPARILDTRHGVGDPQAPLGPLDTIALQIVNADGGALPSSGITAVSLHVTAVDTTSNGFVTVFPDGTSTPAASNLNYLKGQTISNTVIVPVGANGNIDLYNGSPTGSTDLIADVTGYYTEASGSAAYVPGIPTRELDTRGYLSPVSAGASVNLPAESPGTTYVLNLTALEGTGNGFLTAAPAGGATPNVSNVNYLAGQTVSNMAQVAVTTTGSDQGITITNNETGTGYNTVEIIGDVFGYYSAT</sequence>
<dbReference type="Gene3D" id="2.160.20.10">
    <property type="entry name" value="Single-stranded right-handed beta-helix, Pectin lyase-like"/>
    <property type="match status" value="1"/>
</dbReference>
<dbReference type="InterPro" id="IPR022409">
    <property type="entry name" value="PKD/Chitinase_dom"/>
</dbReference>
<dbReference type="SUPFAM" id="SSF51126">
    <property type="entry name" value="Pectin lyase-like"/>
    <property type="match status" value="1"/>
</dbReference>
<gene>
    <name evidence="3" type="ORF">KDL01_03190</name>
</gene>
<dbReference type="InterPro" id="IPR011050">
    <property type="entry name" value="Pectin_lyase_fold/virulence"/>
</dbReference>
<dbReference type="GO" id="GO:0005975">
    <property type="term" value="P:carbohydrate metabolic process"/>
    <property type="evidence" value="ECO:0007669"/>
    <property type="project" value="UniProtKB-ARBA"/>
</dbReference>
<dbReference type="Gene3D" id="2.60.40.10">
    <property type="entry name" value="Immunoglobulins"/>
    <property type="match status" value="1"/>
</dbReference>
<organism evidence="3 4">
    <name type="scientific">Actinospica durhamensis</name>
    <dbReference type="NCBI Taxonomy" id="1508375"/>
    <lineage>
        <taxon>Bacteria</taxon>
        <taxon>Bacillati</taxon>
        <taxon>Actinomycetota</taxon>
        <taxon>Actinomycetes</taxon>
        <taxon>Catenulisporales</taxon>
        <taxon>Actinospicaceae</taxon>
        <taxon>Actinospica</taxon>
    </lineage>
</organism>
<dbReference type="RefSeq" id="WP_212526782.1">
    <property type="nucleotide sequence ID" value="NZ_JAGSOG010000008.1"/>
</dbReference>
<comment type="caution">
    <text evidence="3">The sequence shown here is derived from an EMBL/GenBank/DDBJ whole genome shotgun (WGS) entry which is preliminary data.</text>
</comment>
<dbReference type="SUPFAM" id="SSF49299">
    <property type="entry name" value="PKD domain"/>
    <property type="match status" value="1"/>
</dbReference>
<feature type="domain" description="PKD" evidence="2">
    <location>
        <begin position="435"/>
        <end position="486"/>
    </location>
</feature>
<reference evidence="3" key="1">
    <citation type="submission" date="2021-04" db="EMBL/GenBank/DDBJ databases">
        <title>Genome based classification of Actinospica acidithermotolerans sp. nov., an actinobacterium isolated from an Indonesian hot spring.</title>
        <authorList>
            <person name="Kusuma A.B."/>
            <person name="Putra K.E."/>
            <person name="Nafisah S."/>
            <person name="Loh J."/>
            <person name="Nouioui I."/>
            <person name="Goodfellow M."/>
        </authorList>
    </citation>
    <scope>NUCLEOTIDE SEQUENCE</scope>
    <source>
        <strain evidence="3">CSCA 57</strain>
    </source>
</reference>
<evidence type="ECO:0000313" key="4">
    <source>
        <dbReference type="Proteomes" id="UP000675781"/>
    </source>
</evidence>